<feature type="transmembrane region" description="Helical" evidence="11">
    <location>
        <begin position="1382"/>
        <end position="1404"/>
    </location>
</feature>
<feature type="compositionally biased region" description="Polar residues" evidence="10">
    <location>
        <begin position="124"/>
        <end position="151"/>
    </location>
</feature>
<dbReference type="STRING" id="985895.E5AAT2"/>
<feature type="region of interest" description="Disordered" evidence="10">
    <location>
        <begin position="1494"/>
        <end position="1533"/>
    </location>
</feature>
<dbReference type="InterPro" id="IPR014001">
    <property type="entry name" value="Helicase_ATP-bd"/>
</dbReference>
<dbReference type="PROSITE" id="PS51194">
    <property type="entry name" value="HELICASE_CTER"/>
    <property type="match status" value="1"/>
</dbReference>
<dbReference type="GO" id="GO:0005634">
    <property type="term" value="C:nucleus"/>
    <property type="evidence" value="ECO:0007669"/>
    <property type="project" value="TreeGrafter"/>
</dbReference>
<dbReference type="Pfam" id="PF00176">
    <property type="entry name" value="SNF2-rel_dom"/>
    <property type="match status" value="1"/>
</dbReference>
<evidence type="ECO:0000259" key="13">
    <source>
        <dbReference type="PROSITE" id="PS51192"/>
    </source>
</evidence>
<evidence type="ECO:0000256" key="1">
    <source>
        <dbReference type="ARBA" id="ARBA00007025"/>
    </source>
</evidence>
<keyword evidence="2" id="KW-0479">Metal-binding</keyword>
<feature type="transmembrane region" description="Helical" evidence="11">
    <location>
        <begin position="1313"/>
        <end position="1331"/>
    </location>
</feature>
<keyword evidence="5" id="KW-0378">Hydrolase</keyword>
<dbReference type="PROSITE" id="PS00518">
    <property type="entry name" value="ZF_RING_1"/>
    <property type="match status" value="1"/>
</dbReference>
<dbReference type="InterPro" id="IPR000330">
    <property type="entry name" value="SNF2_N"/>
</dbReference>
<feature type="transmembrane region" description="Helical" evidence="11">
    <location>
        <begin position="1255"/>
        <end position="1274"/>
    </location>
</feature>
<evidence type="ECO:0000256" key="10">
    <source>
        <dbReference type="SAM" id="MobiDB-lite"/>
    </source>
</evidence>
<dbReference type="Pfam" id="PF00097">
    <property type="entry name" value="zf-C3HC4"/>
    <property type="match status" value="1"/>
</dbReference>
<evidence type="ECO:0000256" key="9">
    <source>
        <dbReference type="PROSITE-ProRule" id="PRU00175"/>
    </source>
</evidence>
<dbReference type="Pfam" id="PF04982">
    <property type="entry name" value="TM_HPP"/>
    <property type="match status" value="1"/>
</dbReference>
<dbReference type="Gene3D" id="3.40.50.300">
    <property type="entry name" value="P-loop containing nucleotide triphosphate hydrolases"/>
    <property type="match status" value="1"/>
</dbReference>
<keyword evidence="7" id="KW-0862">Zinc</keyword>
<feature type="region of interest" description="Disordered" evidence="10">
    <location>
        <begin position="93"/>
        <end position="151"/>
    </location>
</feature>
<dbReference type="PROSITE" id="PS50089">
    <property type="entry name" value="ZF_RING_2"/>
    <property type="match status" value="1"/>
</dbReference>
<evidence type="ECO:0000256" key="6">
    <source>
        <dbReference type="ARBA" id="ARBA00022806"/>
    </source>
</evidence>
<feature type="transmembrane region" description="Helical" evidence="11">
    <location>
        <begin position="1281"/>
        <end position="1301"/>
    </location>
</feature>
<protein>
    <recommendedName>
        <fullName evidence="17">DNA repair protein RAD16</fullName>
    </recommendedName>
</protein>
<evidence type="ECO:0000259" key="12">
    <source>
        <dbReference type="PROSITE" id="PS50089"/>
    </source>
</evidence>
<feature type="region of interest" description="Disordered" evidence="10">
    <location>
        <begin position="1"/>
        <end position="71"/>
    </location>
</feature>
<evidence type="ECO:0000313" key="16">
    <source>
        <dbReference type="Proteomes" id="UP000002668"/>
    </source>
</evidence>
<sequence length="1533" mass="171309">MAPRRSTRNSAVGPSNEAFTFPSPAPTTNSAVDLPMAEIRHTQRRTRSSRAAIPKSSDDEDATITVEAPTESARKVLKSVSIPRMHTKKAVFSRGRLSAASAIQTEQESSHEPPSVENSDYETPGTSISTTPAASTCRGKTSARSGLSQSVDTLLTSSTASKRSQNTVLDSNGEDEAIDLDAELALQMQLEDEEATQHLMPSRKRQKIESEDEDMSSLDVPLVSSSRSKAALYKGKGKGKAEVEEIDSGTSSDSLMEEVSLPTYTGKGKGKAKAETPKMRHGRPARLSVLKKSPFFKDEHVSLVDDESDGGKLILSDPDDLESFLDDYETPIASDEDEPPMATSGLVASERSKKAATALKRTPKTAPRKKTLTRADKDEANSRRRRFAHIRDKWERKRAMNRERAEHQHPKLRTMWDDLKKIPVLETQMAEQPTSINRRLKPFQLEGLSWMIRQEKTHYKGGLLGDEMGMGKTIQAVSLIMSDYPAKQPTLVCVPPVALMQWSNEIREYTDNKLKVLVYHGTNAKCKKMSVKELKSYDVIMVSYNSLESLHRKETKGWSRGEDIIKEASALHAIHYHRLILDEAHSIKSRNTGVAKACFALTSNYKWCLSGTPVQNRIGEFFSLLRFLEVRPFADYFCRSCDCEKLHWAVDDDYMCVACNHGASEHISVFNQELLNPITGEDVELREQALAKLHLITARIMLRRMKRDHTNSMELPMKDIIIHNEFFSEVERDFSTSIMSNSSRKFDTYVAQGVMLNNYANIFGLIMQMRQVANHPDLLLKKTAVEGSGNVYVCNICDEPAEDAVRSHCRHEFCRACIKDFMDTCEASGTEADCPRCHLALAIDFEQPELEQDEDSVKKTSIINRIKMENWTSSTKIEMLVYDLYKLRSKKQTLKSIVFSQFTSMLQLIEWRLRRAGFNTVMLDGSMSPAQRQKSIDHFMTNPDVEVFLVSLKAGGVALNLTEASRVFIVDPWWNPAAEWQSADRCHRIGQKRPCVITRLCIEDSVESRMVALQEKKAAMIAGTVNNDKVAMDRLSPEDLQFLFRGYYPGFAGSSLRCPPPDRLADHHRRDGSALRSIYFSTTTSKVVGYASLYPDKNSTSLTLFDAQTTGKKIISSMHAANALTGAARYHVRTRLGTASADDTSSSYHLPECRGWNSPISEDHIMDIYSDPRKPWRCGAVVGYSYSLDSDIPDLVDQYSSAMGVLENAREWDLDLDRYLNRSIPPSPLHKLPTPVSRFLGYRKEQRQDVGNVCGAFWSFVGAFCGLAVIAAVFNNTQSILWHSPPALIASFGASAILEYNTIRSPLGQPRNALLGHTFSALVGVGISKIFQMHSDYDSIRWIAGAVACGISSAVMLLTGTVHPPGGASAVLAATEPVITAMGWYFVGLVVWGTTLMLIVGLFINNIQRQFPLYWWTPLDVRKAKRLDEETVPDARGGIERRESQYEQHYGRNGEKIEISGAEVVLPEDLSLNEEEVRVLENLRERLRKRVDAGSPKELRDLEKKEAGSARSSAECTMVPSRSRGSSRDGMPA</sequence>
<dbReference type="GO" id="GO:0006289">
    <property type="term" value="P:nucleotide-excision repair"/>
    <property type="evidence" value="ECO:0007669"/>
    <property type="project" value="TreeGrafter"/>
</dbReference>
<organism evidence="16">
    <name type="scientific">Leptosphaeria maculans (strain JN3 / isolate v23.1.3 / race Av1-4-5-6-7-8)</name>
    <name type="common">Blackleg fungus</name>
    <name type="synonym">Phoma lingam</name>
    <dbReference type="NCBI Taxonomy" id="985895"/>
    <lineage>
        <taxon>Eukaryota</taxon>
        <taxon>Fungi</taxon>
        <taxon>Dikarya</taxon>
        <taxon>Ascomycota</taxon>
        <taxon>Pezizomycotina</taxon>
        <taxon>Dothideomycetes</taxon>
        <taxon>Pleosporomycetidae</taxon>
        <taxon>Pleosporales</taxon>
        <taxon>Pleosporineae</taxon>
        <taxon>Leptosphaeriaceae</taxon>
        <taxon>Plenodomus</taxon>
        <taxon>Plenodomus lingam/Leptosphaeria maculans species complex</taxon>
    </lineage>
</organism>
<dbReference type="Pfam" id="PF00271">
    <property type="entry name" value="Helicase_C"/>
    <property type="match status" value="1"/>
</dbReference>
<proteinExistence type="inferred from homology"/>
<dbReference type="SMART" id="SM00490">
    <property type="entry name" value="HELICc"/>
    <property type="match status" value="1"/>
</dbReference>
<dbReference type="HOGENOM" id="CLU_000315_2_1_1"/>
<feature type="domain" description="RING-type" evidence="12">
    <location>
        <begin position="794"/>
        <end position="838"/>
    </location>
</feature>
<feature type="compositionally biased region" description="Basic and acidic residues" evidence="10">
    <location>
        <begin position="373"/>
        <end position="382"/>
    </location>
</feature>
<feature type="compositionally biased region" description="Basic residues" evidence="10">
    <location>
        <begin position="361"/>
        <end position="372"/>
    </location>
</feature>
<dbReference type="InterPro" id="IPR058581">
    <property type="entry name" value="TM_HPP"/>
</dbReference>
<dbReference type="InParanoid" id="E5AAT2"/>
<dbReference type="GO" id="GO:0008094">
    <property type="term" value="F:ATP-dependent activity, acting on DNA"/>
    <property type="evidence" value="ECO:0007669"/>
    <property type="project" value="TreeGrafter"/>
</dbReference>
<dbReference type="Gene3D" id="3.40.50.10810">
    <property type="entry name" value="Tandem AAA-ATPase domain"/>
    <property type="match status" value="1"/>
</dbReference>
<dbReference type="VEuPathDB" id="FungiDB:LEMA_P019030.1"/>
<name>E5AAT2_LEPMJ</name>
<dbReference type="GO" id="GO:0016787">
    <property type="term" value="F:hydrolase activity"/>
    <property type="evidence" value="ECO:0007669"/>
    <property type="project" value="UniProtKB-KW"/>
</dbReference>
<evidence type="ECO:0000256" key="2">
    <source>
        <dbReference type="ARBA" id="ARBA00022723"/>
    </source>
</evidence>
<dbReference type="EMBL" id="FP929138">
    <property type="protein sequence ID" value="CBY00773.1"/>
    <property type="molecule type" value="Genomic_DNA"/>
</dbReference>
<evidence type="ECO:0000256" key="3">
    <source>
        <dbReference type="ARBA" id="ARBA00022741"/>
    </source>
</evidence>
<keyword evidence="16" id="KW-1185">Reference proteome</keyword>
<reference evidence="16" key="1">
    <citation type="journal article" date="2011" name="Nat. Commun.">
        <title>Effector diversification within compartments of the Leptosphaeria maculans genome affected by Repeat-Induced Point mutations.</title>
        <authorList>
            <person name="Rouxel T."/>
            <person name="Grandaubert J."/>
            <person name="Hane J.K."/>
            <person name="Hoede C."/>
            <person name="van de Wouw A.P."/>
            <person name="Couloux A."/>
            <person name="Dominguez V."/>
            <person name="Anthouard V."/>
            <person name="Bally P."/>
            <person name="Bourras S."/>
            <person name="Cozijnsen A.J."/>
            <person name="Ciuffetti L.M."/>
            <person name="Degrave A."/>
            <person name="Dilmaghani A."/>
            <person name="Duret L."/>
            <person name="Fudal I."/>
            <person name="Goodwin S.B."/>
            <person name="Gout L."/>
            <person name="Glaser N."/>
            <person name="Linglin J."/>
            <person name="Kema G.H.J."/>
            <person name="Lapalu N."/>
            <person name="Lawrence C.B."/>
            <person name="May K."/>
            <person name="Meyer M."/>
            <person name="Ollivier B."/>
            <person name="Poulain J."/>
            <person name="Schoch C.L."/>
            <person name="Simon A."/>
            <person name="Spatafora J.W."/>
            <person name="Stachowiak A."/>
            <person name="Turgeon B.G."/>
            <person name="Tyler B.M."/>
            <person name="Vincent D."/>
            <person name="Weissenbach J."/>
            <person name="Amselem J."/>
            <person name="Quesneville H."/>
            <person name="Oliver R.P."/>
            <person name="Wincker P."/>
            <person name="Balesdent M.-H."/>
            <person name="Howlett B.J."/>
        </authorList>
    </citation>
    <scope>NUCLEOTIDE SEQUENCE [LARGE SCALE GENOMIC DNA]</scope>
    <source>
        <strain evidence="16">JN3 / isolate v23.1.3 / race Av1-4-5-6-7-8</strain>
    </source>
</reference>
<feature type="region of interest" description="Disordered" evidence="10">
    <location>
        <begin position="193"/>
        <end position="291"/>
    </location>
</feature>
<dbReference type="GO" id="GO:0005524">
    <property type="term" value="F:ATP binding"/>
    <property type="evidence" value="ECO:0007669"/>
    <property type="project" value="UniProtKB-KW"/>
</dbReference>
<comment type="similarity">
    <text evidence="1">Belongs to the SNF2/RAD54 helicase family.</text>
</comment>
<dbReference type="InterPro" id="IPR038718">
    <property type="entry name" value="SNF2-like_sf"/>
</dbReference>
<keyword evidence="11" id="KW-0812">Transmembrane</keyword>
<gene>
    <name evidence="15" type="ORF">LEMA_P019030.1</name>
</gene>
<dbReference type="InterPro" id="IPR049730">
    <property type="entry name" value="SNF2/RAD54-like_C"/>
</dbReference>
<dbReference type="InterPro" id="IPR050628">
    <property type="entry name" value="SNF2_RAD54_helicase_TF"/>
</dbReference>
<keyword evidence="3" id="KW-0547">Nucleotide-binding</keyword>
<feature type="domain" description="Helicase ATP-binding" evidence="13">
    <location>
        <begin position="453"/>
        <end position="631"/>
    </location>
</feature>
<dbReference type="GO" id="GO:0008270">
    <property type="term" value="F:zinc ion binding"/>
    <property type="evidence" value="ECO:0007669"/>
    <property type="project" value="UniProtKB-KW"/>
</dbReference>
<dbReference type="InterPro" id="IPR013083">
    <property type="entry name" value="Znf_RING/FYVE/PHD"/>
</dbReference>
<evidence type="ECO:0000256" key="11">
    <source>
        <dbReference type="SAM" id="Phobius"/>
    </source>
</evidence>
<keyword evidence="8" id="KW-0067">ATP-binding</keyword>
<accession>E5AAT2</accession>
<dbReference type="InterPro" id="IPR017907">
    <property type="entry name" value="Znf_RING_CS"/>
</dbReference>
<evidence type="ECO:0000256" key="8">
    <source>
        <dbReference type="ARBA" id="ARBA00022840"/>
    </source>
</evidence>
<dbReference type="Proteomes" id="UP000002668">
    <property type="component" value="Genome"/>
</dbReference>
<keyword evidence="4 9" id="KW-0863">Zinc-finger</keyword>
<dbReference type="PANTHER" id="PTHR45626:SF12">
    <property type="entry name" value="DNA REPAIR PROTEIN RAD16"/>
    <property type="match status" value="1"/>
</dbReference>
<dbReference type="SMART" id="SM00487">
    <property type="entry name" value="DEXDc"/>
    <property type="match status" value="1"/>
</dbReference>
<evidence type="ECO:0000256" key="5">
    <source>
        <dbReference type="ARBA" id="ARBA00022801"/>
    </source>
</evidence>
<evidence type="ECO:0000256" key="4">
    <source>
        <dbReference type="ARBA" id="ARBA00022771"/>
    </source>
</evidence>
<dbReference type="CDD" id="cd18008">
    <property type="entry name" value="DEXDc_SHPRH-like"/>
    <property type="match status" value="1"/>
</dbReference>
<dbReference type="GeneID" id="13290386"/>
<dbReference type="eggNOG" id="KOG1002">
    <property type="taxonomic scope" value="Eukaryota"/>
</dbReference>
<feature type="region of interest" description="Disordered" evidence="10">
    <location>
        <begin position="331"/>
        <end position="383"/>
    </location>
</feature>
<dbReference type="SUPFAM" id="SSF52540">
    <property type="entry name" value="P-loop containing nucleoside triphosphate hydrolases"/>
    <property type="match status" value="2"/>
</dbReference>
<dbReference type="CDD" id="cd18793">
    <property type="entry name" value="SF2_C_SNF"/>
    <property type="match status" value="1"/>
</dbReference>
<evidence type="ECO:0008006" key="17">
    <source>
        <dbReference type="Google" id="ProtNLM"/>
    </source>
</evidence>
<evidence type="ECO:0000259" key="14">
    <source>
        <dbReference type="PROSITE" id="PS51194"/>
    </source>
</evidence>
<dbReference type="SUPFAM" id="SSF57850">
    <property type="entry name" value="RING/U-box"/>
    <property type="match status" value="1"/>
</dbReference>
<dbReference type="InterPro" id="IPR001650">
    <property type="entry name" value="Helicase_C-like"/>
</dbReference>
<dbReference type="InterPro" id="IPR018957">
    <property type="entry name" value="Znf_C3HC4_RING-type"/>
</dbReference>
<dbReference type="SMART" id="SM00184">
    <property type="entry name" value="RING"/>
    <property type="match status" value="1"/>
</dbReference>
<keyword evidence="11" id="KW-0472">Membrane</keyword>
<dbReference type="InterPro" id="IPR027417">
    <property type="entry name" value="P-loop_NTPase"/>
</dbReference>
<dbReference type="InterPro" id="IPR001841">
    <property type="entry name" value="Znf_RING"/>
</dbReference>
<dbReference type="Gene3D" id="3.30.40.10">
    <property type="entry name" value="Zinc/RING finger domain, C3HC4 (zinc finger)"/>
    <property type="match status" value="1"/>
</dbReference>
<evidence type="ECO:0000256" key="7">
    <source>
        <dbReference type="ARBA" id="ARBA00022833"/>
    </source>
</evidence>
<dbReference type="PROSITE" id="PS51192">
    <property type="entry name" value="HELICASE_ATP_BIND_1"/>
    <property type="match status" value="1"/>
</dbReference>
<evidence type="ECO:0000313" key="15">
    <source>
        <dbReference type="EMBL" id="CBY00773.1"/>
    </source>
</evidence>
<dbReference type="PANTHER" id="PTHR45626">
    <property type="entry name" value="TRANSCRIPTION TERMINATION FACTOR 2-RELATED"/>
    <property type="match status" value="1"/>
</dbReference>
<dbReference type="GO" id="GO:0004386">
    <property type="term" value="F:helicase activity"/>
    <property type="evidence" value="ECO:0007669"/>
    <property type="project" value="UniProtKB-KW"/>
</dbReference>
<keyword evidence="11" id="KW-1133">Transmembrane helix</keyword>
<feature type="compositionally biased region" description="Basic and acidic residues" evidence="10">
    <location>
        <begin position="1494"/>
        <end position="1508"/>
    </location>
</feature>
<feature type="domain" description="Helicase C-terminal" evidence="14">
    <location>
        <begin position="879"/>
        <end position="1036"/>
    </location>
</feature>
<feature type="transmembrane region" description="Helical" evidence="11">
    <location>
        <begin position="1343"/>
        <end position="1362"/>
    </location>
</feature>
<dbReference type="OrthoDB" id="448448at2759"/>
<keyword evidence="6" id="KW-0347">Helicase</keyword>